<evidence type="ECO:0000313" key="3">
    <source>
        <dbReference type="EMBL" id="CAL6055172.1"/>
    </source>
</evidence>
<dbReference type="Pfam" id="PF13499">
    <property type="entry name" value="EF-hand_7"/>
    <property type="match status" value="1"/>
</dbReference>
<organism evidence="2">
    <name type="scientific">Hexamita inflata</name>
    <dbReference type="NCBI Taxonomy" id="28002"/>
    <lineage>
        <taxon>Eukaryota</taxon>
        <taxon>Metamonada</taxon>
        <taxon>Diplomonadida</taxon>
        <taxon>Hexamitidae</taxon>
        <taxon>Hexamitinae</taxon>
        <taxon>Hexamita</taxon>
    </lineage>
</organism>
<evidence type="ECO:0000313" key="4">
    <source>
        <dbReference type="Proteomes" id="UP001642409"/>
    </source>
</evidence>
<feature type="domain" description="EF-hand" evidence="1">
    <location>
        <begin position="7"/>
        <end position="69"/>
    </location>
</feature>
<protein>
    <submittedName>
        <fullName evidence="2">Caltractin</fullName>
    </submittedName>
</protein>
<accession>A0AA86TJA7</accession>
<sequence>MPKYSQEEIEDIFFAKNIRRDGKLFYSELRLALLSVGLDVHNKEIDQYMKQFNKTNNGHLTIEEFTELMNSLFQ</sequence>
<dbReference type="InterPro" id="IPR002048">
    <property type="entry name" value="EF_hand_dom"/>
</dbReference>
<keyword evidence="4" id="KW-1185">Reference proteome</keyword>
<gene>
    <name evidence="2" type="ORF">HINF_LOCUS2373</name>
    <name evidence="3" type="ORF">HINF_LOCUS46416</name>
</gene>
<reference evidence="3 4" key="2">
    <citation type="submission" date="2024-07" db="EMBL/GenBank/DDBJ databases">
        <authorList>
            <person name="Akdeniz Z."/>
        </authorList>
    </citation>
    <scope>NUCLEOTIDE SEQUENCE [LARGE SCALE GENOMIC DNA]</scope>
</reference>
<dbReference type="Gene3D" id="1.10.238.10">
    <property type="entry name" value="EF-hand"/>
    <property type="match status" value="1"/>
</dbReference>
<reference evidence="2" key="1">
    <citation type="submission" date="2023-06" db="EMBL/GenBank/DDBJ databases">
        <authorList>
            <person name="Kurt Z."/>
        </authorList>
    </citation>
    <scope>NUCLEOTIDE SEQUENCE</scope>
</reference>
<dbReference type="AlphaFoldDB" id="A0AA86TJA7"/>
<dbReference type="GO" id="GO:0005509">
    <property type="term" value="F:calcium ion binding"/>
    <property type="evidence" value="ECO:0007669"/>
    <property type="project" value="InterPro"/>
</dbReference>
<name>A0AA86TJA7_9EUKA</name>
<proteinExistence type="predicted"/>
<dbReference type="SUPFAM" id="SSF47473">
    <property type="entry name" value="EF-hand"/>
    <property type="match status" value="1"/>
</dbReference>
<dbReference type="EMBL" id="CAXDID020000205">
    <property type="protein sequence ID" value="CAL6055172.1"/>
    <property type="molecule type" value="Genomic_DNA"/>
</dbReference>
<evidence type="ECO:0000259" key="1">
    <source>
        <dbReference type="Pfam" id="PF13499"/>
    </source>
</evidence>
<evidence type="ECO:0000313" key="2">
    <source>
        <dbReference type="EMBL" id="CAI9914728.1"/>
    </source>
</evidence>
<comment type="caution">
    <text evidence="2">The sequence shown here is derived from an EMBL/GenBank/DDBJ whole genome shotgun (WGS) entry which is preliminary data.</text>
</comment>
<dbReference type="InterPro" id="IPR011992">
    <property type="entry name" value="EF-hand-dom_pair"/>
</dbReference>
<dbReference type="EMBL" id="CATOUU010000056">
    <property type="protein sequence ID" value="CAI9914728.1"/>
    <property type="molecule type" value="Genomic_DNA"/>
</dbReference>
<dbReference type="Proteomes" id="UP001642409">
    <property type="component" value="Unassembled WGS sequence"/>
</dbReference>